<accession>A0A2P8DML5</accession>
<evidence type="ECO:0000256" key="2">
    <source>
        <dbReference type="SAM" id="Phobius"/>
    </source>
</evidence>
<protein>
    <submittedName>
        <fullName evidence="3">Uncharacterized protein</fullName>
    </submittedName>
</protein>
<comment type="caution">
    <text evidence="3">The sequence shown here is derived from an EMBL/GenBank/DDBJ whole genome shotgun (WGS) entry which is preliminary data.</text>
</comment>
<proteinExistence type="predicted"/>
<feature type="transmembrane region" description="Helical" evidence="2">
    <location>
        <begin position="80"/>
        <end position="101"/>
    </location>
</feature>
<name>A0A2P8DML5_9ACTN</name>
<sequence>MTGRAACGGIGGMDPASHPSRRAARQAPGGTDNERWWVAPAVLTLLAVPGSAVLLFAVALGQMGFDPCPPSGCPRTERHYAVTVAVAASSLIPVIGIWLVPHRRGLTWARVLAIIVYVLVFAATIGMVVTMPMGE</sequence>
<dbReference type="EMBL" id="PYGA01000005">
    <property type="protein sequence ID" value="PSK98460.1"/>
    <property type="molecule type" value="Genomic_DNA"/>
</dbReference>
<feature type="transmembrane region" description="Helical" evidence="2">
    <location>
        <begin position="37"/>
        <end position="60"/>
    </location>
</feature>
<evidence type="ECO:0000256" key="1">
    <source>
        <dbReference type="SAM" id="MobiDB-lite"/>
    </source>
</evidence>
<keyword evidence="2" id="KW-0472">Membrane</keyword>
<keyword evidence="2" id="KW-0812">Transmembrane</keyword>
<evidence type="ECO:0000313" key="4">
    <source>
        <dbReference type="Proteomes" id="UP000240542"/>
    </source>
</evidence>
<keyword evidence="4" id="KW-1185">Reference proteome</keyword>
<evidence type="ECO:0000313" key="3">
    <source>
        <dbReference type="EMBL" id="PSK98460.1"/>
    </source>
</evidence>
<feature type="region of interest" description="Disordered" evidence="1">
    <location>
        <begin position="1"/>
        <end position="31"/>
    </location>
</feature>
<gene>
    <name evidence="3" type="ORF">CLV63_105134</name>
</gene>
<feature type="transmembrane region" description="Helical" evidence="2">
    <location>
        <begin position="107"/>
        <end position="129"/>
    </location>
</feature>
<feature type="compositionally biased region" description="Gly residues" evidence="1">
    <location>
        <begin position="1"/>
        <end position="12"/>
    </location>
</feature>
<dbReference type="AlphaFoldDB" id="A0A2P8DML5"/>
<dbReference type="Proteomes" id="UP000240542">
    <property type="component" value="Unassembled WGS sequence"/>
</dbReference>
<organism evidence="3 4">
    <name type="scientific">Murinocardiopsis flavida</name>
    <dbReference type="NCBI Taxonomy" id="645275"/>
    <lineage>
        <taxon>Bacteria</taxon>
        <taxon>Bacillati</taxon>
        <taxon>Actinomycetota</taxon>
        <taxon>Actinomycetes</taxon>
        <taxon>Streptosporangiales</taxon>
        <taxon>Nocardiopsidaceae</taxon>
        <taxon>Murinocardiopsis</taxon>
    </lineage>
</organism>
<reference evidence="3 4" key="1">
    <citation type="submission" date="2018-03" db="EMBL/GenBank/DDBJ databases">
        <title>Genomic Encyclopedia of Archaeal and Bacterial Type Strains, Phase II (KMG-II): from individual species to whole genera.</title>
        <authorList>
            <person name="Goeker M."/>
        </authorList>
    </citation>
    <scope>NUCLEOTIDE SEQUENCE [LARGE SCALE GENOMIC DNA]</scope>
    <source>
        <strain evidence="3 4">DSM 45312</strain>
    </source>
</reference>
<keyword evidence="2" id="KW-1133">Transmembrane helix</keyword>